<dbReference type="PROSITE" id="PS00211">
    <property type="entry name" value="ABC_TRANSPORTER_1"/>
    <property type="match status" value="2"/>
</dbReference>
<dbReference type="Pfam" id="PF00664">
    <property type="entry name" value="ABC_membrane"/>
    <property type="match status" value="2"/>
</dbReference>
<comment type="similarity">
    <text evidence="3">Belongs to the ABC transporter superfamily. ABCC family. Conjugate transporter (TC 3.A.1.208) subfamily.</text>
</comment>
<evidence type="ECO:0000256" key="6">
    <source>
        <dbReference type="ARBA" id="ARBA00022692"/>
    </source>
</evidence>
<dbReference type="InterPro" id="IPR050173">
    <property type="entry name" value="ABC_transporter_C-like"/>
</dbReference>
<feature type="transmembrane region" description="Helical" evidence="15">
    <location>
        <begin position="859"/>
        <end position="878"/>
    </location>
</feature>
<feature type="transmembrane region" description="Helical" evidence="15">
    <location>
        <begin position="195"/>
        <end position="222"/>
    </location>
</feature>
<feature type="transmembrane region" description="Helical" evidence="15">
    <location>
        <begin position="89"/>
        <end position="111"/>
    </location>
</feature>
<dbReference type="CDD" id="cd03250">
    <property type="entry name" value="ABCC_MRP_domain1"/>
    <property type="match status" value="1"/>
</dbReference>
<dbReference type="InterPro" id="IPR003593">
    <property type="entry name" value="AAA+_ATPase"/>
</dbReference>
<keyword evidence="9" id="KW-0067">ATP-binding</keyword>
<feature type="transmembrane region" description="Helical" evidence="15">
    <location>
        <begin position="234"/>
        <end position="259"/>
    </location>
</feature>
<dbReference type="InterPro" id="IPR003439">
    <property type="entry name" value="ABC_transporter-like_ATP-bd"/>
</dbReference>
<dbReference type="InterPro" id="IPR036640">
    <property type="entry name" value="ABC1_TM_sf"/>
</dbReference>
<dbReference type="CDD" id="cd18595">
    <property type="entry name" value="ABC_6TM_MRP1_2_3_6_D1_like"/>
    <property type="match status" value="1"/>
</dbReference>
<dbReference type="PROSITE" id="PS50929">
    <property type="entry name" value="ABC_TM1F"/>
    <property type="match status" value="2"/>
</dbReference>
<feature type="transmembrane region" description="Helical" evidence="15">
    <location>
        <begin position="772"/>
        <end position="792"/>
    </location>
</feature>
<dbReference type="PANTHER" id="PTHR24223">
    <property type="entry name" value="ATP-BINDING CASSETTE SUB-FAMILY C"/>
    <property type="match status" value="1"/>
</dbReference>
<dbReference type="Gene3D" id="1.20.1560.10">
    <property type="entry name" value="ABC transporter type 1, transmembrane domain"/>
    <property type="match status" value="2"/>
</dbReference>
<protein>
    <recommendedName>
        <fullName evidence="12">ABC-type glutathione-S-conjugate transporter</fullName>
        <ecNumber evidence="12">7.6.2.3</ecNumber>
    </recommendedName>
</protein>
<dbReference type="InterPro" id="IPR005292">
    <property type="entry name" value="MRP"/>
</dbReference>
<dbReference type="SUPFAM" id="SSF90123">
    <property type="entry name" value="ABC transporter transmembrane region"/>
    <property type="match status" value="2"/>
</dbReference>
<evidence type="ECO:0000256" key="10">
    <source>
        <dbReference type="ARBA" id="ARBA00022989"/>
    </source>
</evidence>
<evidence type="ECO:0000313" key="18">
    <source>
        <dbReference type="EMBL" id="CAK8684758.1"/>
    </source>
</evidence>
<keyword evidence="6 15" id="KW-0812">Transmembrane</keyword>
<evidence type="ECO:0000259" key="16">
    <source>
        <dbReference type="PROSITE" id="PS50893"/>
    </source>
</evidence>
<dbReference type="InterPro" id="IPR027417">
    <property type="entry name" value="P-loop_NTPase"/>
</dbReference>
<keyword evidence="11 15" id="KW-0472">Membrane</keyword>
<evidence type="ECO:0000313" key="19">
    <source>
        <dbReference type="Proteomes" id="UP001642483"/>
    </source>
</evidence>
<dbReference type="PROSITE" id="PS50893">
    <property type="entry name" value="ABC_TRANSPORTER_2"/>
    <property type="match status" value="2"/>
</dbReference>
<evidence type="ECO:0000256" key="2">
    <source>
        <dbReference type="ARBA" id="ARBA00004651"/>
    </source>
</evidence>
<feature type="transmembrane region" description="Helical" evidence="15">
    <location>
        <begin position="12"/>
        <end position="32"/>
    </location>
</feature>
<dbReference type="CDD" id="cd18603">
    <property type="entry name" value="ABC_6TM_MRP1_2_3_6_D2_like"/>
    <property type="match status" value="1"/>
</dbReference>
<feature type="transmembrane region" description="Helical" evidence="15">
    <location>
        <begin position="744"/>
        <end position="766"/>
    </location>
</feature>
<evidence type="ECO:0000256" key="9">
    <source>
        <dbReference type="ARBA" id="ARBA00022840"/>
    </source>
</evidence>
<evidence type="ECO:0000256" key="13">
    <source>
        <dbReference type="ARBA" id="ARBA00047523"/>
    </source>
</evidence>
<evidence type="ECO:0000256" key="7">
    <source>
        <dbReference type="ARBA" id="ARBA00022737"/>
    </source>
</evidence>
<evidence type="ECO:0000256" key="14">
    <source>
        <dbReference type="SAM" id="MobiDB-lite"/>
    </source>
</evidence>
<feature type="domain" description="ABC transporter" evidence="16">
    <location>
        <begin position="951"/>
        <end position="1185"/>
    </location>
</feature>
<evidence type="ECO:0000256" key="5">
    <source>
        <dbReference type="ARBA" id="ARBA00022475"/>
    </source>
</evidence>
<feature type="domain" description="ABC transmembrane type-1" evidence="17">
    <location>
        <begin position="633"/>
        <end position="914"/>
    </location>
</feature>
<dbReference type="SUPFAM" id="SSF52540">
    <property type="entry name" value="P-loop containing nucleoside triphosphate hydrolases"/>
    <property type="match status" value="2"/>
</dbReference>
<name>A0ABP0FYT1_CLALP</name>
<keyword evidence="7" id="KW-0677">Repeat</keyword>
<feature type="domain" description="ABC transmembrane type-1" evidence="17">
    <location>
        <begin position="1"/>
        <end position="260"/>
    </location>
</feature>
<dbReference type="EMBL" id="CAWYQH010000098">
    <property type="protein sequence ID" value="CAK8684758.1"/>
    <property type="molecule type" value="Genomic_DNA"/>
</dbReference>
<keyword evidence="5" id="KW-1003">Cell membrane</keyword>
<evidence type="ECO:0000256" key="3">
    <source>
        <dbReference type="ARBA" id="ARBA00009726"/>
    </source>
</evidence>
<dbReference type="CDD" id="cd03244">
    <property type="entry name" value="ABCC_MRP_domain2"/>
    <property type="match status" value="1"/>
</dbReference>
<feature type="domain" description="ABC transporter" evidence="16">
    <location>
        <begin position="292"/>
        <end position="516"/>
    </location>
</feature>
<comment type="catalytic activity">
    <reaction evidence="13">
        <text>leukotriene C4(in) + ATP + H2O = leukotriene C4(out) + ADP + phosphate + H(+)</text>
        <dbReference type="Rhea" id="RHEA:38963"/>
        <dbReference type="ChEBI" id="CHEBI:15377"/>
        <dbReference type="ChEBI" id="CHEBI:15378"/>
        <dbReference type="ChEBI" id="CHEBI:30616"/>
        <dbReference type="ChEBI" id="CHEBI:43474"/>
        <dbReference type="ChEBI" id="CHEBI:57973"/>
        <dbReference type="ChEBI" id="CHEBI:456216"/>
    </reaction>
    <physiologicalReaction direction="left-to-right" evidence="13">
        <dbReference type="Rhea" id="RHEA:38964"/>
    </physiologicalReaction>
</comment>
<dbReference type="PANTHER" id="PTHR24223:SF443">
    <property type="entry name" value="MULTIDRUG-RESISTANCE LIKE PROTEIN 1, ISOFORM I"/>
    <property type="match status" value="1"/>
</dbReference>
<dbReference type="InterPro" id="IPR011527">
    <property type="entry name" value="ABC1_TM_dom"/>
</dbReference>
<feature type="region of interest" description="Disordered" evidence="14">
    <location>
        <begin position="527"/>
        <end position="598"/>
    </location>
</feature>
<dbReference type="EC" id="7.6.2.3" evidence="12"/>
<gene>
    <name evidence="18" type="ORF">CVLEPA_LOCUS15876</name>
</gene>
<keyword evidence="10 15" id="KW-1133">Transmembrane helix</keyword>
<evidence type="ECO:0000256" key="15">
    <source>
        <dbReference type="SAM" id="Phobius"/>
    </source>
</evidence>
<feature type="transmembrane region" description="Helical" evidence="15">
    <location>
        <begin position="626"/>
        <end position="656"/>
    </location>
</feature>
<dbReference type="InterPro" id="IPR017871">
    <property type="entry name" value="ABC_transporter-like_CS"/>
</dbReference>
<keyword evidence="4" id="KW-0813">Transport</keyword>
<dbReference type="Proteomes" id="UP001642483">
    <property type="component" value="Unassembled WGS sequence"/>
</dbReference>
<keyword evidence="19" id="KW-1185">Reference proteome</keyword>
<accession>A0ABP0FYT1</accession>
<evidence type="ECO:0000256" key="1">
    <source>
        <dbReference type="ARBA" id="ARBA00004128"/>
    </source>
</evidence>
<reference evidence="18 19" key="1">
    <citation type="submission" date="2024-02" db="EMBL/GenBank/DDBJ databases">
        <authorList>
            <person name="Daric V."/>
            <person name="Darras S."/>
        </authorList>
    </citation>
    <scope>NUCLEOTIDE SEQUENCE [LARGE SCALE GENOMIC DNA]</scope>
</reference>
<feature type="compositionally biased region" description="Polar residues" evidence="14">
    <location>
        <begin position="550"/>
        <end position="564"/>
    </location>
</feature>
<evidence type="ECO:0000259" key="17">
    <source>
        <dbReference type="PROSITE" id="PS50929"/>
    </source>
</evidence>
<comment type="subcellular location">
    <subcellularLocation>
        <location evidence="2">Cell membrane</location>
        <topology evidence="2">Multi-pass membrane protein</topology>
    </subcellularLocation>
    <subcellularLocation>
        <location evidence="1">Vacuole membrane</location>
        <topology evidence="1">Multi-pass membrane protein</topology>
    </subcellularLocation>
</comment>
<evidence type="ECO:0000256" key="8">
    <source>
        <dbReference type="ARBA" id="ARBA00022741"/>
    </source>
</evidence>
<comment type="caution">
    <text evidence="18">The sequence shown here is derived from an EMBL/GenBank/DDBJ whole genome shotgun (WGS) entry which is preliminary data.</text>
</comment>
<feature type="transmembrane region" description="Helical" evidence="15">
    <location>
        <begin position="676"/>
        <end position="702"/>
    </location>
</feature>
<dbReference type="Gene3D" id="3.40.50.300">
    <property type="entry name" value="P-loop containing nucleotide triphosphate hydrolases"/>
    <property type="match status" value="2"/>
</dbReference>
<evidence type="ECO:0000256" key="4">
    <source>
        <dbReference type="ARBA" id="ARBA00022448"/>
    </source>
</evidence>
<dbReference type="Pfam" id="PF00005">
    <property type="entry name" value="ABC_tran"/>
    <property type="match status" value="2"/>
</dbReference>
<dbReference type="SMART" id="SM00382">
    <property type="entry name" value="AAA"/>
    <property type="match status" value="2"/>
</dbReference>
<keyword evidence="8" id="KW-0547">Nucleotide-binding</keyword>
<proteinExistence type="inferred from homology"/>
<organism evidence="18 19">
    <name type="scientific">Clavelina lepadiformis</name>
    <name type="common">Light-bulb sea squirt</name>
    <name type="synonym">Ascidia lepadiformis</name>
    <dbReference type="NCBI Taxonomy" id="159417"/>
    <lineage>
        <taxon>Eukaryota</taxon>
        <taxon>Metazoa</taxon>
        <taxon>Chordata</taxon>
        <taxon>Tunicata</taxon>
        <taxon>Ascidiacea</taxon>
        <taxon>Aplousobranchia</taxon>
        <taxon>Clavelinidae</taxon>
        <taxon>Clavelina</taxon>
    </lineage>
</organism>
<evidence type="ECO:0000256" key="11">
    <source>
        <dbReference type="ARBA" id="ARBA00023136"/>
    </source>
</evidence>
<evidence type="ECO:0000256" key="12">
    <source>
        <dbReference type="ARBA" id="ARBA00024220"/>
    </source>
</evidence>
<feature type="transmembrane region" description="Helical" evidence="15">
    <location>
        <begin position="117"/>
        <end position="137"/>
    </location>
</feature>
<dbReference type="NCBIfam" id="TIGR00957">
    <property type="entry name" value="MRP_assoc_pro"/>
    <property type="match status" value="1"/>
</dbReference>
<sequence length="1190" mass="132537">MIQFTTDEHAPVWKGYVLAALMFVSAVFLSIVQQQYFNICFTVGMRMRSAIVAAVYRKALVMSNAARKQSTVGEVVNLMSVDAQRFMDLMPFINIIWSGPFQIILAMYFLYTTMGASIFAGFGVMILLFPINGIIASKAHKYQVEQMKLKDERIKIMNEVLNGIKVLKMYAWELSFREKINSIRKREVRVLRNTLYLNAAASFTWTCAPFLVSLTTFAVYVLSSPNHVLTAEKAFVSISLFNILQFPLLAVPIMIAAVVQASVSLNRIQKYLNGDELDPTNVEHSSEIEAAISVDNATFSWEKDEEPTLQNISFTVPKGSLVAVVGQVGCGKSSLINCLLGNMEKIDGQVFVNGSVAYVAQQAWIQNLTVSNNILFGKALEEDQYRDVVKACELKEDFEMLPAGDQTEIGEKGINLSGGQKQRVSIARAVYQDKQIYLLDDPLSAVDAHVGKNIFENVFGPQGCLKSKTRILVTHGVSFLHQVDKIVVMTNGRISEVGTYDELLKKDGDFAEFIRNFVENGENEVFDEETNDSMTSSPPATPLNGDSVKGSVSSMSGPQQQRNRLISHQQSRISESERSRKNSVLQKQQSIEKESQQYQEKDKLITTEAAEVGNIKLSVLFSYMKAVGYFTCIIIVLAYMLSNAASVSTSIWLSAWSNDPINEDGSQNKTSYRLTVYGLLGLTQSIFVLVSSFALSFGSVLASVHLHSRMLSNLLKAPMSFFDTTPLGRIINRFSKDIYLIDEVVPQSLSSFFQTFFMVISTFVVVTYSTPIFAAVIVPVLILYWFVQRFYVRTSRQLKRLESISRSPIYSHFSETLSGATTIRAYGLQTAFIKQNEIKVDTNQTAYYPNFVSNRWLSVRLQIVGNLIVLFAAIFAVVEKGTINAGIVGLSISYASQVTQILTWIVRSASEIETNIVAVERVEEYANVKQEAPLEVEDSKPDDSWPHSGEINFLNYSTRYRDELDLVIHGINVDIKGGEKVGVVGRTGAGKSSLTLSLFRIIEAVEGMITIDGVDIRKIGLHSLRSKLSIIPQDPVLFCGTLRMNLDPFEAYSDDEIWNALEYSHLKQYVSSLAKQLDHDVAEGGENLSVGQRQLVCLARALLQKSKILILDEATAAVDLETDDLIQTTIRDKFADCTVFTIAHRLNTVMDSTRVLVLEAGKVVEYDSPDKLLKKKGLFHSMAEDAGLVT</sequence>